<name>A0A844GPP5_9CHRO</name>
<dbReference type="Gene3D" id="1.10.472.150">
    <property type="entry name" value="Glucose-regulated metallo-peptidase M90, N-terminal domain"/>
    <property type="match status" value="1"/>
</dbReference>
<dbReference type="SUPFAM" id="SSF55486">
    <property type="entry name" value="Metalloproteases ('zincins'), catalytic domain"/>
    <property type="match status" value="1"/>
</dbReference>
<organism evidence="1 2">
    <name type="scientific">Cyanobacterium aponinum 0216</name>
    <dbReference type="NCBI Taxonomy" id="2676140"/>
    <lineage>
        <taxon>Bacteria</taxon>
        <taxon>Bacillati</taxon>
        <taxon>Cyanobacteriota</taxon>
        <taxon>Cyanophyceae</taxon>
        <taxon>Oscillatoriophycideae</taxon>
        <taxon>Chroococcales</taxon>
        <taxon>Geminocystaceae</taxon>
        <taxon>Cyanobacterium</taxon>
    </lineage>
</organism>
<dbReference type="PANTHER" id="PTHR30164:SF2">
    <property type="entry name" value="PROTEIN MTFA"/>
    <property type="match status" value="1"/>
</dbReference>
<dbReference type="GO" id="GO:0004177">
    <property type="term" value="F:aminopeptidase activity"/>
    <property type="evidence" value="ECO:0007669"/>
    <property type="project" value="TreeGrafter"/>
</dbReference>
<accession>A0A844GPP5</accession>
<evidence type="ECO:0000313" key="1">
    <source>
        <dbReference type="EMBL" id="MTF38457.1"/>
    </source>
</evidence>
<dbReference type="InterPro" id="IPR010384">
    <property type="entry name" value="MtfA_fam"/>
</dbReference>
<evidence type="ECO:0000313" key="2">
    <source>
        <dbReference type="Proteomes" id="UP000437131"/>
    </source>
</evidence>
<proteinExistence type="predicted"/>
<dbReference type="AlphaFoldDB" id="A0A844GPP5"/>
<protein>
    <recommendedName>
        <fullName evidence="3">Zinc-dependent peptidase</fullName>
    </recommendedName>
</protein>
<dbReference type="GO" id="GO:0008237">
    <property type="term" value="F:metallopeptidase activity"/>
    <property type="evidence" value="ECO:0007669"/>
    <property type="project" value="InterPro"/>
</dbReference>
<dbReference type="Gene3D" id="3.40.390.10">
    <property type="entry name" value="Collagenase (Catalytic Domain)"/>
    <property type="match status" value="1"/>
</dbReference>
<dbReference type="RefSeq" id="WP_155083326.1">
    <property type="nucleotide sequence ID" value="NZ_WMIA01000005.1"/>
</dbReference>
<gene>
    <name evidence="1" type="ORF">GGC33_05915</name>
</gene>
<dbReference type="InterPro" id="IPR024079">
    <property type="entry name" value="MetalloPept_cat_dom_sf"/>
</dbReference>
<evidence type="ECO:0008006" key="3">
    <source>
        <dbReference type="Google" id="ProtNLM"/>
    </source>
</evidence>
<dbReference type="PANTHER" id="PTHR30164">
    <property type="entry name" value="MTFA PEPTIDASE"/>
    <property type="match status" value="1"/>
</dbReference>
<reference evidence="1 2" key="1">
    <citation type="submission" date="2019-11" db="EMBL/GenBank/DDBJ databases">
        <title>Isolation of a new High Light Tolerant Cyanobacteria.</title>
        <authorList>
            <person name="Dobson Z."/>
            <person name="Vaughn N."/>
            <person name="Vaughn M."/>
            <person name="Fromme P."/>
            <person name="Mazor Y."/>
        </authorList>
    </citation>
    <scope>NUCLEOTIDE SEQUENCE [LARGE SCALE GENOMIC DNA]</scope>
    <source>
        <strain evidence="1 2">0216</strain>
    </source>
</reference>
<dbReference type="EMBL" id="WMIA01000005">
    <property type="protein sequence ID" value="MTF38457.1"/>
    <property type="molecule type" value="Genomic_DNA"/>
</dbReference>
<dbReference type="CDD" id="cd20169">
    <property type="entry name" value="Peptidase_M90_mtfA"/>
    <property type="match status" value="1"/>
</dbReference>
<sequence length="277" mass="32326">MEKLILLTILILAFLVYYYQTQITTNYRRKTLKQNLFPEEWIDFLSKYIYLYRIVPQELKQELHSHIKIFLHEKEFISHDKQPVNIETKLAIASQACLLLLGDKKQKRNYFPYLKYIYIYPNLIVQKKGEQMSAILSGQSSVGNKSGKDGVVSLSWQEVIKQSSSPHQIENVILHEFAHQLDQEFGTATGVPRLSNLQETLIWGEILKKEYEKHYQAVQKGRITIIDPYGATNMAEFFAVVTEAFFLKSKLLAAYHPLLYNQLSNYYGVNPIEWKPN</sequence>
<dbReference type="GO" id="GO:0005829">
    <property type="term" value="C:cytosol"/>
    <property type="evidence" value="ECO:0007669"/>
    <property type="project" value="TreeGrafter"/>
</dbReference>
<dbReference type="Pfam" id="PF06167">
    <property type="entry name" value="Peptidase_M90"/>
    <property type="match status" value="1"/>
</dbReference>
<dbReference type="InterPro" id="IPR042252">
    <property type="entry name" value="MtfA_N"/>
</dbReference>
<comment type="caution">
    <text evidence="1">The sequence shown here is derived from an EMBL/GenBank/DDBJ whole genome shotgun (WGS) entry which is preliminary data.</text>
</comment>
<dbReference type="Proteomes" id="UP000437131">
    <property type="component" value="Unassembled WGS sequence"/>
</dbReference>